<evidence type="ECO:0000256" key="1">
    <source>
        <dbReference type="ARBA" id="ARBA00022475"/>
    </source>
</evidence>
<evidence type="ECO:0000256" key="4">
    <source>
        <dbReference type="ARBA" id="ARBA00023139"/>
    </source>
</evidence>
<dbReference type="KEGG" id="ccoe:CETAM_10000"/>
<evidence type="ECO:0000313" key="7">
    <source>
        <dbReference type="EMBL" id="QGU05249.1"/>
    </source>
</evidence>
<gene>
    <name evidence="7" type="ORF">CETAM_10000</name>
</gene>
<protein>
    <recommendedName>
        <fullName evidence="9">LppP/LprE family lipoprotein</fullName>
    </recommendedName>
</protein>
<dbReference type="InterPro" id="IPR025971">
    <property type="entry name" value="LppP/LprE"/>
</dbReference>
<reference evidence="7 8" key="1">
    <citation type="journal article" date="2021" name="Int. J. Syst. Evol. Microbiol.">
        <title>Classification of three corynebacterial strains isolated from a small paddock in North Rhine-Westphalia: proposal of &lt;i&gt;Corynebacterium kalinowskii&lt;/i&gt; sp. nov., &lt;i&gt;Corynebacterium comes&lt;/i&gt; sp. nov. and &lt;i&gt;Corynebacterium occultum&lt;/i&gt; sp. nov.</title>
        <authorList>
            <person name="Schaffert L."/>
            <person name="Ruwe M."/>
            <person name="Milse J."/>
            <person name="Hanuschka K."/>
            <person name="Ortseifen V."/>
            <person name="Droste J."/>
            <person name="Brandt D."/>
            <person name="Schl L."/>
            <person name="Kutter Y."/>
            <person name="Vinke S."/>
            <person name="Vieh P."/>
            <person name="Jacob L."/>
            <person name="L N.C."/>
            <person name="Schulte-Berndt E."/>
            <person name="Hain C."/>
            <person name="Linder M."/>
            <person name="Schmidt P."/>
            <person name="Wollenschl L."/>
            <person name="Luttermann T."/>
            <person name="Thieme E."/>
            <person name="Hassa J."/>
            <person name="Haak M."/>
            <person name="Wittchen M."/>
            <person name="Mentz A."/>
            <person name="Persicke M."/>
            <person name="Busche T."/>
            <person name="R C."/>
        </authorList>
    </citation>
    <scope>NUCLEOTIDE SEQUENCE [LARGE SCALE GENOMIC DNA]</scope>
    <source>
        <strain evidence="7 8">2019</strain>
    </source>
</reference>
<evidence type="ECO:0000313" key="8">
    <source>
        <dbReference type="Proteomes" id="UP000425178"/>
    </source>
</evidence>
<feature type="chain" id="PRO_5038678819" description="LppP/LprE family lipoprotein" evidence="6">
    <location>
        <begin position="28"/>
        <end position="210"/>
    </location>
</feature>
<organism evidence="7 8">
    <name type="scientific">Corynebacterium comes</name>
    <dbReference type="NCBI Taxonomy" id="2675218"/>
    <lineage>
        <taxon>Bacteria</taxon>
        <taxon>Bacillati</taxon>
        <taxon>Actinomycetota</taxon>
        <taxon>Actinomycetes</taxon>
        <taxon>Mycobacteriales</taxon>
        <taxon>Corynebacteriaceae</taxon>
        <taxon>Corynebacterium</taxon>
    </lineage>
</organism>
<evidence type="ECO:0000256" key="3">
    <source>
        <dbReference type="ARBA" id="ARBA00023136"/>
    </source>
</evidence>
<dbReference type="AlphaFoldDB" id="A0A6B8VQB3"/>
<sequence>MAILGYASTRAAAALTVFLPLLLSACAGGSGTPAPEPLTSTVTATVSAPVAAPTGIAAPSPGPTPTEACGVDPQASAIPDNLWQVPPPAARGEGWEYYGQSNYDPCAELSYALVWVTGSTHPLKQSQLMLFHRGDYLGVGALAPQSMYVTEADSESVHTRVVDFEAMERDQAPNAEAERYRTDLSFWWNGEKVEAIGKIPNQGPAATIPH</sequence>
<dbReference type="Proteomes" id="UP000425178">
    <property type="component" value="Chromosome"/>
</dbReference>
<name>A0A6B8VQB3_9CORY</name>
<evidence type="ECO:0008006" key="9">
    <source>
        <dbReference type="Google" id="ProtNLM"/>
    </source>
</evidence>
<evidence type="ECO:0000256" key="5">
    <source>
        <dbReference type="ARBA" id="ARBA00023288"/>
    </source>
</evidence>
<evidence type="ECO:0000256" key="6">
    <source>
        <dbReference type="SAM" id="SignalP"/>
    </source>
</evidence>
<feature type="signal peptide" evidence="6">
    <location>
        <begin position="1"/>
        <end position="27"/>
    </location>
</feature>
<proteinExistence type="predicted"/>
<evidence type="ECO:0000256" key="2">
    <source>
        <dbReference type="ARBA" id="ARBA00022729"/>
    </source>
</evidence>
<keyword evidence="4" id="KW-0564">Palmitate</keyword>
<dbReference type="Pfam" id="PF14041">
    <property type="entry name" value="Lipoprotein_21"/>
    <property type="match status" value="1"/>
</dbReference>
<dbReference type="EMBL" id="CP046453">
    <property type="protein sequence ID" value="QGU05249.1"/>
    <property type="molecule type" value="Genomic_DNA"/>
</dbReference>
<keyword evidence="1" id="KW-1003">Cell membrane</keyword>
<keyword evidence="2 6" id="KW-0732">Signal</keyword>
<dbReference type="RefSeq" id="WP_156228717.1">
    <property type="nucleotide sequence ID" value="NZ_CP046453.1"/>
</dbReference>
<keyword evidence="8" id="KW-1185">Reference proteome</keyword>
<keyword evidence="3" id="KW-0472">Membrane</keyword>
<keyword evidence="5" id="KW-0449">Lipoprotein</keyword>
<accession>A0A6B8VQB3</accession>